<gene>
    <name evidence="4" type="ORF">HMPREF9306_00196</name>
</gene>
<evidence type="ECO:0000259" key="3">
    <source>
        <dbReference type="Pfam" id="PF13399"/>
    </source>
</evidence>
<dbReference type="RefSeq" id="WP_016455056.1">
    <property type="nucleotide sequence ID" value="NZ_KE150269.1"/>
</dbReference>
<reference evidence="4 5" key="1">
    <citation type="submission" date="2013-04" db="EMBL/GenBank/DDBJ databases">
        <title>The Genome Sequence of Propionimicrobium lymphophilum ACS-093-V-SCH5.</title>
        <authorList>
            <consortium name="The Broad Institute Genomics Platform"/>
            <person name="Earl A."/>
            <person name="Ward D."/>
            <person name="Feldgarden M."/>
            <person name="Gevers D."/>
            <person name="Saerens B."/>
            <person name="Vaneechoutte M."/>
            <person name="Walker B."/>
            <person name="Young S."/>
            <person name="Zeng Q."/>
            <person name="Gargeya S."/>
            <person name="Fitzgerald M."/>
            <person name="Haas B."/>
            <person name="Abouelleil A."/>
            <person name="Allen A.W."/>
            <person name="Alvarado L."/>
            <person name="Arachchi H.M."/>
            <person name="Berlin A.M."/>
            <person name="Chapman S.B."/>
            <person name="Gainer-Dewar J."/>
            <person name="Goldberg J."/>
            <person name="Griggs A."/>
            <person name="Gujja S."/>
            <person name="Hansen M."/>
            <person name="Howarth C."/>
            <person name="Imamovic A."/>
            <person name="Ireland A."/>
            <person name="Larimer J."/>
            <person name="McCowan C."/>
            <person name="Murphy C."/>
            <person name="Pearson M."/>
            <person name="Poon T.W."/>
            <person name="Priest M."/>
            <person name="Roberts A."/>
            <person name="Saif S."/>
            <person name="Shea T."/>
            <person name="Sisk P."/>
            <person name="Sykes S."/>
            <person name="Wortman J."/>
            <person name="Nusbaum C."/>
            <person name="Birren B."/>
        </authorList>
    </citation>
    <scope>NUCLEOTIDE SEQUENCE [LARGE SCALE GENOMIC DNA]</scope>
    <source>
        <strain evidence="4 5">ACS-093-V-SCH5</strain>
    </source>
</reference>
<dbReference type="Gene3D" id="3.30.70.2390">
    <property type="match status" value="1"/>
</dbReference>
<feature type="region of interest" description="Disordered" evidence="1">
    <location>
        <begin position="57"/>
        <end position="100"/>
    </location>
</feature>
<keyword evidence="5" id="KW-1185">Reference proteome</keyword>
<keyword evidence="2" id="KW-0472">Membrane</keyword>
<feature type="domain" description="LytR/CpsA/Psr regulator C-terminal" evidence="3">
    <location>
        <begin position="106"/>
        <end position="177"/>
    </location>
</feature>
<dbReference type="PATRIC" id="fig|883161.3.peg.206"/>
<protein>
    <recommendedName>
        <fullName evidence="3">LytR/CpsA/Psr regulator C-terminal domain-containing protein</fullName>
    </recommendedName>
</protein>
<evidence type="ECO:0000256" key="1">
    <source>
        <dbReference type="SAM" id="MobiDB-lite"/>
    </source>
</evidence>
<dbReference type="Pfam" id="PF13399">
    <property type="entry name" value="LytR_C"/>
    <property type="match status" value="1"/>
</dbReference>
<feature type="compositionally biased region" description="Basic and acidic residues" evidence="1">
    <location>
        <begin position="1"/>
        <end position="18"/>
    </location>
</feature>
<name>S2X198_9ACTN</name>
<evidence type="ECO:0000313" key="5">
    <source>
        <dbReference type="Proteomes" id="UP000014417"/>
    </source>
</evidence>
<keyword evidence="2" id="KW-1133">Transmembrane helix</keyword>
<feature type="transmembrane region" description="Helical" evidence="2">
    <location>
        <begin position="30"/>
        <end position="51"/>
    </location>
</feature>
<feature type="compositionally biased region" description="Low complexity" evidence="1">
    <location>
        <begin position="57"/>
        <end position="78"/>
    </location>
</feature>
<sequence>MSKRGYLPEESSKTEKVQLVRTQRRPHKRWHTVLAVLISALLGALLAWGWVSYTKGPDTTPSSAPTPTPSETVATPSANPSTIAKPSQSATSTPEEAADSSLDKSNIRVWVLNASSRHGWAKETAEKLQRAGFVNPIANNSTAEGLETSTVIYRTKEFEEAAKEAARAAGIDAVVNAEDGNYLIGDTDIAVYLIG</sequence>
<dbReference type="HOGENOM" id="CLU_1395253_0_0_11"/>
<evidence type="ECO:0000256" key="2">
    <source>
        <dbReference type="SAM" id="Phobius"/>
    </source>
</evidence>
<feature type="compositionally biased region" description="Polar residues" evidence="1">
    <location>
        <begin position="79"/>
        <end position="94"/>
    </location>
</feature>
<dbReference type="AlphaFoldDB" id="S2X198"/>
<proteinExistence type="predicted"/>
<comment type="caution">
    <text evidence="4">The sequence shown here is derived from an EMBL/GenBank/DDBJ whole genome shotgun (WGS) entry which is preliminary data.</text>
</comment>
<dbReference type="Proteomes" id="UP000014417">
    <property type="component" value="Unassembled WGS sequence"/>
</dbReference>
<organism evidence="4 5">
    <name type="scientific">Propionimicrobium lymphophilum ACS-093-V-SCH5</name>
    <dbReference type="NCBI Taxonomy" id="883161"/>
    <lineage>
        <taxon>Bacteria</taxon>
        <taxon>Bacillati</taxon>
        <taxon>Actinomycetota</taxon>
        <taxon>Actinomycetes</taxon>
        <taxon>Propionibacteriales</taxon>
        <taxon>Propionibacteriaceae</taxon>
        <taxon>Propionimicrobium</taxon>
    </lineage>
</organism>
<feature type="region of interest" description="Disordered" evidence="1">
    <location>
        <begin position="1"/>
        <end position="25"/>
    </location>
</feature>
<dbReference type="EMBL" id="AGZR01000003">
    <property type="protein sequence ID" value="EPD33784.1"/>
    <property type="molecule type" value="Genomic_DNA"/>
</dbReference>
<dbReference type="InterPro" id="IPR027381">
    <property type="entry name" value="LytR/CpsA/Psr_C"/>
</dbReference>
<keyword evidence="2" id="KW-0812">Transmembrane</keyword>
<accession>S2X198</accession>
<evidence type="ECO:0000313" key="4">
    <source>
        <dbReference type="EMBL" id="EPD33784.1"/>
    </source>
</evidence>
<dbReference type="OrthoDB" id="3267607at2"/>